<organism evidence="1 2">
    <name type="scientific">Mycobacterium phage LastHope</name>
    <dbReference type="NCBI Taxonomy" id="2015886"/>
    <lineage>
        <taxon>Viruses</taxon>
        <taxon>Duplodnaviria</taxon>
        <taxon>Heunggongvirae</taxon>
        <taxon>Uroviricota</taxon>
        <taxon>Caudoviricetes</taxon>
        <taxon>Weiservirinae</taxon>
        <taxon>Anayavirus</taxon>
        <taxon>Anayavirus lasthope</taxon>
    </lineage>
</organism>
<dbReference type="GeneID" id="60324706"/>
<keyword evidence="2" id="KW-1185">Reference proteome</keyword>
<evidence type="ECO:0000313" key="2">
    <source>
        <dbReference type="Proteomes" id="UP000226328"/>
    </source>
</evidence>
<dbReference type="EMBL" id="MF140416">
    <property type="protein sequence ID" value="ASR87212.1"/>
    <property type="molecule type" value="Genomic_DNA"/>
</dbReference>
<name>A0A222ZSC2_9CAUD</name>
<reference evidence="1 2" key="1">
    <citation type="submission" date="2017-05" db="EMBL/GenBank/DDBJ databases">
        <authorList>
            <person name="Gomez-Rosado J.O."/>
            <person name="Gonzalez-Garcia E.M."/>
            <person name="Gonzalez-Leon M.A."/>
            <person name="Gonzalez-Rodriguez J."/>
            <person name="Gonzalez-Santos L.I."/>
            <person name="Goveo-Rivera I.A."/>
            <person name="Gutierrez-Silva J.C."/>
            <person name="Issa-Mahmud S."/>
            <person name="Lopez-Llera J.N."/>
            <person name="Marrero-Visalden G."/>
            <person name="Muyet-Blasini E."/>
            <person name="Ortiz-Torres X.D."/>
            <person name="Palacios-Vallejo J.G."/>
            <person name="Pichardo-Gonzalez P.A."/>
            <person name="Pou-Acosta P.M."/>
            <person name="Velez-Velazquez R.M."/>
            <person name="Fernandez-Martinez M."/>
            <person name="Maldonado-Vazquez N."/>
            <person name="Rubin M."/>
            <person name="Vazquez E."/>
            <person name="Stoner T.H."/>
            <person name="Garlena R.A."/>
            <person name="Russell D.A."/>
            <person name="Pope W.H."/>
            <person name="Jacobs-Sera D."/>
            <person name="Hatfull G.F."/>
        </authorList>
    </citation>
    <scope>NUCLEOTIDE SEQUENCE [LARGE SCALE GENOMIC DNA]</scope>
</reference>
<protein>
    <submittedName>
        <fullName evidence="1">Uncharacterized protein</fullName>
    </submittedName>
</protein>
<dbReference type="KEGG" id="vg:60324706"/>
<gene>
    <name evidence="1" type="primary">44</name>
    <name evidence="1" type="ORF">SEA_LASTHOPE_44</name>
</gene>
<proteinExistence type="predicted"/>
<dbReference type="RefSeq" id="YP_009953238.1">
    <property type="nucleotide sequence ID" value="NC_051620.1"/>
</dbReference>
<dbReference type="Proteomes" id="UP000226328">
    <property type="component" value="Segment"/>
</dbReference>
<evidence type="ECO:0000313" key="1">
    <source>
        <dbReference type="EMBL" id="ASR87212.1"/>
    </source>
</evidence>
<sequence>MQQLADFEAQYGADMDAAAAQFPPMTDAQRARVATVLRGNSTRHAAAA</sequence>
<accession>A0A222ZSC2</accession>